<dbReference type="FunFam" id="3.30.1330.10:FF:000001">
    <property type="entry name" value="Phosphoribosylformylglycinamidine cyclo-ligase"/>
    <property type="match status" value="1"/>
</dbReference>
<dbReference type="InterPro" id="IPR036676">
    <property type="entry name" value="PurM-like_C_sf"/>
</dbReference>
<comment type="similarity">
    <text evidence="3 15">Belongs to the AIR synthase family.</text>
</comment>
<reference evidence="18" key="1">
    <citation type="journal article" date="2020" name="mSystems">
        <title>Genome- and Community-Level Interaction Insights into Carbon Utilization and Element Cycling Functions of Hydrothermarchaeota in Hydrothermal Sediment.</title>
        <authorList>
            <person name="Zhou Z."/>
            <person name="Liu Y."/>
            <person name="Xu W."/>
            <person name="Pan J."/>
            <person name="Luo Z.H."/>
            <person name="Li M."/>
        </authorList>
    </citation>
    <scope>NUCLEOTIDE SEQUENCE [LARGE SCALE GENOMIC DNA]</scope>
    <source>
        <strain evidence="18">SpSt-289</strain>
    </source>
</reference>
<keyword evidence="8 15" id="KW-0547">Nucleotide-binding</keyword>
<evidence type="ECO:0000259" key="17">
    <source>
        <dbReference type="Pfam" id="PF02769"/>
    </source>
</evidence>
<evidence type="ECO:0000256" key="12">
    <source>
        <dbReference type="ARBA" id="ARBA00032931"/>
    </source>
</evidence>
<dbReference type="PANTHER" id="PTHR10520">
    <property type="entry name" value="TRIFUNCTIONAL PURINE BIOSYNTHETIC PROTEIN ADENOSINE-3-RELATED"/>
    <property type="match status" value="1"/>
</dbReference>
<dbReference type="AlphaFoldDB" id="A0A7C1JLE8"/>
<dbReference type="GO" id="GO:0004641">
    <property type="term" value="F:phosphoribosylformylglycinamidine cyclo-ligase activity"/>
    <property type="evidence" value="ECO:0007669"/>
    <property type="project" value="UniProtKB-UniRule"/>
</dbReference>
<keyword evidence="9 15" id="KW-0658">Purine biosynthesis</keyword>
<name>A0A7C1JLE8_9CHLR</name>
<dbReference type="InterPro" id="IPR004733">
    <property type="entry name" value="PurM_cligase"/>
</dbReference>
<dbReference type="NCBIfam" id="TIGR00878">
    <property type="entry name" value="purM"/>
    <property type="match status" value="1"/>
</dbReference>
<evidence type="ECO:0000256" key="4">
    <source>
        <dbReference type="ARBA" id="ARBA00013047"/>
    </source>
</evidence>
<evidence type="ECO:0000256" key="5">
    <source>
        <dbReference type="ARBA" id="ARBA00020367"/>
    </source>
</evidence>
<sequence>MSKHYKEAGVDIDAGAAAVSAMKAAIQSTFTTNVLADVGSFGGVFALDNLPAQPVLVASIDGVGTKVKLAAEFGRWRSIGHDLVNHCVNDILVQNARPLFFLDYLATSRLDPAVAAEVVTGIAEACRTVGCALIGGETAEMPGVYAEGAVDVAGAIVGLVGREHLLPKPETMEAGDALIGLASSGPHTNGYSLIRKIISGRAPFDPLPDGRPLMDALLAPHRCYLSHVEAIQRAGYPIKGMAHITGGGLLDNLPRILPAHLTARVVARSWERPPIFEQLVHWGELDLIEAHRVFNMGIGMVLVTSAAAAEPILNILSDAVVIGRLVERQDEQAVKLIV</sequence>
<keyword evidence="6 15" id="KW-0963">Cytoplasm</keyword>
<protein>
    <recommendedName>
        <fullName evidence="5 15">Phosphoribosylformylglycinamidine cyclo-ligase</fullName>
        <ecNumber evidence="4 15">6.3.3.1</ecNumber>
    </recommendedName>
    <alternativeName>
        <fullName evidence="12 15">AIR synthase</fullName>
    </alternativeName>
    <alternativeName>
        <fullName evidence="13 15">AIRS</fullName>
    </alternativeName>
    <alternativeName>
        <fullName evidence="11 15">Phosphoribosyl-aminoimidazole synthetase</fullName>
    </alternativeName>
</protein>
<comment type="catalytic activity">
    <reaction evidence="14 15">
        <text>2-formamido-N(1)-(5-O-phospho-beta-D-ribosyl)acetamidine + ATP = 5-amino-1-(5-phospho-beta-D-ribosyl)imidazole + ADP + phosphate + H(+)</text>
        <dbReference type="Rhea" id="RHEA:23032"/>
        <dbReference type="ChEBI" id="CHEBI:15378"/>
        <dbReference type="ChEBI" id="CHEBI:30616"/>
        <dbReference type="ChEBI" id="CHEBI:43474"/>
        <dbReference type="ChEBI" id="CHEBI:137981"/>
        <dbReference type="ChEBI" id="CHEBI:147287"/>
        <dbReference type="ChEBI" id="CHEBI:456216"/>
        <dbReference type="EC" id="6.3.3.1"/>
    </reaction>
</comment>
<evidence type="ECO:0000256" key="3">
    <source>
        <dbReference type="ARBA" id="ARBA00010280"/>
    </source>
</evidence>
<dbReference type="GO" id="GO:0004637">
    <property type="term" value="F:phosphoribosylamine-glycine ligase activity"/>
    <property type="evidence" value="ECO:0007669"/>
    <property type="project" value="TreeGrafter"/>
</dbReference>
<dbReference type="Pfam" id="PF00586">
    <property type="entry name" value="AIRS"/>
    <property type="match status" value="1"/>
</dbReference>
<keyword evidence="10 15" id="KW-0067">ATP-binding</keyword>
<dbReference type="InterPro" id="IPR036921">
    <property type="entry name" value="PurM-like_N_sf"/>
</dbReference>
<feature type="domain" description="PurM-like C-terminal" evidence="17">
    <location>
        <begin position="173"/>
        <end position="332"/>
    </location>
</feature>
<feature type="domain" description="PurM-like N-terminal" evidence="16">
    <location>
        <begin position="52"/>
        <end position="160"/>
    </location>
</feature>
<dbReference type="Pfam" id="PF02769">
    <property type="entry name" value="AIRS_C"/>
    <property type="match status" value="1"/>
</dbReference>
<dbReference type="InterPro" id="IPR016188">
    <property type="entry name" value="PurM-like_N"/>
</dbReference>
<evidence type="ECO:0000256" key="8">
    <source>
        <dbReference type="ARBA" id="ARBA00022741"/>
    </source>
</evidence>
<evidence type="ECO:0000256" key="11">
    <source>
        <dbReference type="ARBA" id="ARBA00031908"/>
    </source>
</evidence>
<dbReference type="InterPro" id="IPR010918">
    <property type="entry name" value="PurM-like_C_dom"/>
</dbReference>
<dbReference type="GO" id="GO:0046084">
    <property type="term" value="P:adenine biosynthetic process"/>
    <property type="evidence" value="ECO:0007669"/>
    <property type="project" value="TreeGrafter"/>
</dbReference>
<evidence type="ECO:0000259" key="16">
    <source>
        <dbReference type="Pfam" id="PF00586"/>
    </source>
</evidence>
<dbReference type="PANTHER" id="PTHR10520:SF12">
    <property type="entry name" value="TRIFUNCTIONAL PURINE BIOSYNTHETIC PROTEIN ADENOSINE-3"/>
    <property type="match status" value="1"/>
</dbReference>
<evidence type="ECO:0000256" key="14">
    <source>
        <dbReference type="ARBA" id="ARBA00049057"/>
    </source>
</evidence>
<evidence type="ECO:0000256" key="9">
    <source>
        <dbReference type="ARBA" id="ARBA00022755"/>
    </source>
</evidence>
<evidence type="ECO:0000313" key="18">
    <source>
        <dbReference type="EMBL" id="HDX32486.1"/>
    </source>
</evidence>
<dbReference type="FunFam" id="3.90.650.10:FF:000011">
    <property type="entry name" value="Phosphoribosylformylglycinamidine cyclo-ligase"/>
    <property type="match status" value="1"/>
</dbReference>
<evidence type="ECO:0000256" key="10">
    <source>
        <dbReference type="ARBA" id="ARBA00022840"/>
    </source>
</evidence>
<comment type="subcellular location">
    <subcellularLocation>
        <location evidence="1 15">Cytoplasm</location>
    </subcellularLocation>
</comment>
<dbReference type="GO" id="GO:0005524">
    <property type="term" value="F:ATP binding"/>
    <property type="evidence" value="ECO:0007669"/>
    <property type="project" value="UniProtKB-KW"/>
</dbReference>
<evidence type="ECO:0000256" key="15">
    <source>
        <dbReference type="HAMAP-Rule" id="MF_00741"/>
    </source>
</evidence>
<evidence type="ECO:0000256" key="13">
    <source>
        <dbReference type="ARBA" id="ARBA00033093"/>
    </source>
</evidence>
<evidence type="ECO:0000256" key="1">
    <source>
        <dbReference type="ARBA" id="ARBA00004496"/>
    </source>
</evidence>
<dbReference type="GO" id="GO:0006189">
    <property type="term" value="P:'de novo' IMP biosynthetic process"/>
    <property type="evidence" value="ECO:0007669"/>
    <property type="project" value="UniProtKB-UniRule"/>
</dbReference>
<dbReference type="GO" id="GO:0005829">
    <property type="term" value="C:cytosol"/>
    <property type="evidence" value="ECO:0007669"/>
    <property type="project" value="TreeGrafter"/>
</dbReference>
<dbReference type="EC" id="6.3.3.1" evidence="4 15"/>
<accession>A0A7C1JLE8</accession>
<organism evidence="18">
    <name type="scientific">Caldilinea aerophila</name>
    <dbReference type="NCBI Taxonomy" id="133453"/>
    <lineage>
        <taxon>Bacteria</taxon>
        <taxon>Bacillati</taxon>
        <taxon>Chloroflexota</taxon>
        <taxon>Caldilineae</taxon>
        <taxon>Caldilineales</taxon>
        <taxon>Caldilineaceae</taxon>
        <taxon>Caldilinea</taxon>
    </lineage>
</organism>
<evidence type="ECO:0000256" key="2">
    <source>
        <dbReference type="ARBA" id="ARBA00004686"/>
    </source>
</evidence>
<comment type="pathway">
    <text evidence="2 15">Purine metabolism; IMP biosynthesis via de novo pathway; 5-amino-1-(5-phospho-D-ribosyl)imidazole from N(2)-formyl-N(1)-(5-phospho-D-ribosyl)glycinamide: step 2/2.</text>
</comment>
<dbReference type="Gene3D" id="3.30.1330.10">
    <property type="entry name" value="PurM-like, N-terminal domain"/>
    <property type="match status" value="1"/>
</dbReference>
<keyword evidence="7 15" id="KW-0436">Ligase</keyword>
<dbReference type="EMBL" id="DSMG01000135">
    <property type="protein sequence ID" value="HDX32486.1"/>
    <property type="molecule type" value="Genomic_DNA"/>
</dbReference>
<dbReference type="HAMAP" id="MF_00741">
    <property type="entry name" value="AIRS"/>
    <property type="match status" value="1"/>
</dbReference>
<comment type="caution">
    <text evidence="18">The sequence shown here is derived from an EMBL/GenBank/DDBJ whole genome shotgun (WGS) entry which is preliminary data.</text>
</comment>
<gene>
    <name evidence="15" type="primary">purM</name>
    <name evidence="18" type="ORF">ENQ20_13515</name>
</gene>
<dbReference type="CDD" id="cd02196">
    <property type="entry name" value="PurM"/>
    <property type="match status" value="1"/>
</dbReference>
<dbReference type="UniPathway" id="UPA00074">
    <property type="reaction ID" value="UER00129"/>
</dbReference>
<proteinExistence type="inferred from homology"/>
<dbReference type="Gene3D" id="3.90.650.10">
    <property type="entry name" value="PurM-like C-terminal domain"/>
    <property type="match status" value="1"/>
</dbReference>
<evidence type="ECO:0000256" key="6">
    <source>
        <dbReference type="ARBA" id="ARBA00022490"/>
    </source>
</evidence>
<evidence type="ECO:0000256" key="7">
    <source>
        <dbReference type="ARBA" id="ARBA00022598"/>
    </source>
</evidence>
<dbReference type="SUPFAM" id="SSF55326">
    <property type="entry name" value="PurM N-terminal domain-like"/>
    <property type="match status" value="1"/>
</dbReference>
<dbReference type="SUPFAM" id="SSF56042">
    <property type="entry name" value="PurM C-terminal domain-like"/>
    <property type="match status" value="1"/>
</dbReference>